<keyword evidence="1 3" id="KW-0285">Flavoprotein</keyword>
<protein>
    <submittedName>
        <fullName evidence="7">DNA photolyase</fullName>
    </submittedName>
</protein>
<keyword evidence="8" id="KW-1185">Reference proteome</keyword>
<organism evidence="7">
    <name type="scientific">Gymnodinialimonas phycosphaerae</name>
    <dbReference type="NCBI Taxonomy" id="2841589"/>
    <lineage>
        <taxon>Bacteria</taxon>
        <taxon>Pseudomonadati</taxon>
        <taxon>Pseudomonadota</taxon>
        <taxon>Alphaproteobacteria</taxon>
        <taxon>Rhodobacterales</taxon>
        <taxon>Paracoccaceae</taxon>
        <taxon>Gymnodinialimonas</taxon>
    </lineage>
</organism>
<dbReference type="Gene3D" id="1.10.579.10">
    <property type="entry name" value="DNA Cyclobutane Dipyrimidine Photolyase, subunit A, domain 3"/>
    <property type="match status" value="1"/>
</dbReference>
<proteinExistence type="predicted"/>
<dbReference type="PANTHER" id="PTHR11455:SF9">
    <property type="entry name" value="CRYPTOCHROME CIRCADIAN CLOCK 5 ISOFORM X1"/>
    <property type="match status" value="1"/>
</dbReference>
<dbReference type="RefSeq" id="WP_257892447.1">
    <property type="nucleotide sequence ID" value="NZ_JAIMBW010000001.1"/>
</dbReference>
<evidence type="ECO:0000313" key="8">
    <source>
        <dbReference type="Proteomes" id="UP000693972"/>
    </source>
</evidence>
<feature type="region of interest" description="Disordered" evidence="4">
    <location>
        <begin position="210"/>
        <end position="238"/>
    </location>
</feature>
<dbReference type="EMBL" id="CP078073">
    <property type="protein sequence ID" value="QXL89406.1"/>
    <property type="molecule type" value="Genomic_DNA"/>
</dbReference>
<feature type="domain" description="Cryptochrome/DNA photolyase FAD-binding" evidence="5">
    <location>
        <begin position="76"/>
        <end position="214"/>
    </location>
</feature>
<dbReference type="GO" id="GO:0003904">
    <property type="term" value="F:deoxyribodipyrimidine photo-lyase activity"/>
    <property type="evidence" value="ECO:0007669"/>
    <property type="project" value="TreeGrafter"/>
</dbReference>
<feature type="binding site" evidence="3">
    <location>
        <begin position="171"/>
        <end position="173"/>
    </location>
    <ligand>
        <name>FAD</name>
        <dbReference type="ChEBI" id="CHEBI:57692"/>
    </ligand>
</feature>
<evidence type="ECO:0000256" key="1">
    <source>
        <dbReference type="ARBA" id="ARBA00022630"/>
    </source>
</evidence>
<evidence type="ECO:0000313" key="7">
    <source>
        <dbReference type="EMBL" id="QXL89406.1"/>
    </source>
</evidence>
<sequence length="401" mass="44478">MNAAPSPTRTEALDRLARFVPTAGRDYAARRNFDLPGQGHPHVSRLSPYLRHRLVTEEEVLQSVLGRYSLATAEKFVAEVCWRTYWKGWLERRPSAWADYRRELDQVDLTGVAEAESGQTDIAAFNDWVQELTETGYLHNHARMWVASIWIFTLRLPWQAGADFFMRHLLDGDPASNTLSWRWVAGLQTHGKHYVARAANIAKYTDGRHDPAGRLAAHPAPLNGPPHPSPRPVPVTGAPQPGVRTGVLLHEDDLSLSFLLDHLDTPVVAHAGLLSAGLRSPGLVSPNVMSFAEGALSDTMTRWGDRFGDAGPVSNSVDNICAWAEAAGLEQVVTPYAPVGPTASMLRRLRRALDAQDIELVEVLRPWDSAAWAHTTHGFFKFKKQIPQLVEDFVKMPKSTS</sequence>
<accession>A0A975YHH1</accession>
<dbReference type="AlphaFoldDB" id="A0A975YHH1"/>
<evidence type="ECO:0000256" key="4">
    <source>
        <dbReference type="SAM" id="MobiDB-lite"/>
    </source>
</evidence>
<dbReference type="GO" id="GO:0071949">
    <property type="term" value="F:FAD binding"/>
    <property type="evidence" value="ECO:0007669"/>
    <property type="project" value="TreeGrafter"/>
</dbReference>
<evidence type="ECO:0000256" key="3">
    <source>
        <dbReference type="PIRSR" id="PIRSR602081-1"/>
    </source>
</evidence>
<comment type="cofactor">
    <cofactor evidence="3">
        <name>FAD</name>
        <dbReference type="ChEBI" id="CHEBI:57692"/>
    </cofactor>
    <text evidence="3">Binds 1 FAD per subunit.</text>
</comment>
<dbReference type="PANTHER" id="PTHR11455">
    <property type="entry name" value="CRYPTOCHROME"/>
    <property type="match status" value="1"/>
</dbReference>
<dbReference type="InterPro" id="IPR036134">
    <property type="entry name" value="Crypto/Photolyase_FAD-like_sf"/>
</dbReference>
<dbReference type="Pfam" id="PF03441">
    <property type="entry name" value="FAD_binding_7"/>
    <property type="match status" value="1"/>
</dbReference>
<evidence type="ECO:0000256" key="2">
    <source>
        <dbReference type="ARBA" id="ARBA00022827"/>
    </source>
</evidence>
<dbReference type="GO" id="GO:0003677">
    <property type="term" value="F:DNA binding"/>
    <property type="evidence" value="ECO:0007669"/>
    <property type="project" value="TreeGrafter"/>
</dbReference>
<dbReference type="InterPro" id="IPR005101">
    <property type="entry name" value="Cryptochr/Photolyase_FAD-bd"/>
</dbReference>
<evidence type="ECO:0000259" key="5">
    <source>
        <dbReference type="Pfam" id="PF03441"/>
    </source>
</evidence>
<keyword evidence="2 3" id="KW-0274">FAD</keyword>
<gene>
    <name evidence="6" type="ORF">KUL25_07830</name>
    <name evidence="7" type="ORF">KUL25_07835</name>
</gene>
<dbReference type="Gene3D" id="1.25.40.80">
    <property type="match status" value="1"/>
</dbReference>
<evidence type="ECO:0000313" key="6">
    <source>
        <dbReference type="EMBL" id="MBY4892671.1"/>
    </source>
</evidence>
<feature type="compositionally biased region" description="Pro residues" evidence="4">
    <location>
        <begin position="222"/>
        <end position="233"/>
    </location>
</feature>
<dbReference type="GO" id="GO:0009416">
    <property type="term" value="P:response to light stimulus"/>
    <property type="evidence" value="ECO:0007669"/>
    <property type="project" value="TreeGrafter"/>
</dbReference>
<feature type="binding site" evidence="3">
    <location>
        <position position="76"/>
    </location>
    <ligand>
        <name>FAD</name>
        <dbReference type="ChEBI" id="CHEBI:57692"/>
    </ligand>
</feature>
<dbReference type="InterPro" id="IPR002081">
    <property type="entry name" value="Cryptochrome/DNA_photolyase_1"/>
</dbReference>
<dbReference type="EMBL" id="JAIMBW010000001">
    <property type="protein sequence ID" value="MBY4892671.1"/>
    <property type="molecule type" value="Genomic_DNA"/>
</dbReference>
<feature type="binding site" evidence="3">
    <location>
        <position position="27"/>
    </location>
    <ligand>
        <name>FAD</name>
        <dbReference type="ChEBI" id="CHEBI:57692"/>
    </ligand>
</feature>
<dbReference type="Proteomes" id="UP000693972">
    <property type="component" value="Unassembled WGS sequence"/>
</dbReference>
<dbReference type="SUPFAM" id="SSF48173">
    <property type="entry name" value="Cryptochrome/photolyase FAD-binding domain"/>
    <property type="match status" value="1"/>
</dbReference>
<reference evidence="7 8" key="1">
    <citation type="submission" date="2021-07" db="EMBL/GenBank/DDBJ databases">
        <title>Karlodiniumbacter phycospheric gen. nov., sp. nov., a phycosphere bacterium isolated from karlodinium veneficum.</title>
        <authorList>
            <person name="Peng Y."/>
            <person name="Jiang L."/>
            <person name="Lee J."/>
        </authorList>
    </citation>
    <scope>NUCLEOTIDE SEQUENCE</scope>
    <source>
        <strain evidence="7 8">N5</strain>
    </source>
</reference>
<name>A0A975YHH1_9RHOB</name>